<protein>
    <submittedName>
        <fullName evidence="2">MipA/OmpV family protein</fullName>
    </submittedName>
</protein>
<evidence type="ECO:0000313" key="3">
    <source>
        <dbReference type="Proteomes" id="UP001410394"/>
    </source>
</evidence>
<accession>A0ABU9YTE4</accession>
<dbReference type="InterPro" id="IPR010583">
    <property type="entry name" value="MipA"/>
</dbReference>
<keyword evidence="1" id="KW-0732">Signal</keyword>
<comment type="caution">
    <text evidence="2">The sequence shown here is derived from an EMBL/GenBank/DDBJ whole genome shotgun (WGS) entry which is preliminary data.</text>
</comment>
<feature type="chain" id="PRO_5046750550" evidence="1">
    <location>
        <begin position="22"/>
        <end position="282"/>
    </location>
</feature>
<sequence length="282" mass="30542">MRQLAAPLCFLLCIGLQPARAADSTDAAPARSQPKWELGAGLSVFSLPDYRGADHQTTATLPFPYAIYRGEIIKADRSGVRGMLFDSERLDLELSLSGGVPVKSKDNAVRQGMPDLDPTLEIGPQAIVRLLGKASDETRLDLRLPLRQVITSGGEGQGLTFTPALNLSITPPAGWHIGTQIGLYAGTRQYHRFLYAVDSQYATANRPAYQAQSGYGGWQMTGSLSRRFDKLWLGGFVRLSSVKGAVFDNSPLVARKTNVSAGIGIAWVFAQSDERVISNDDD</sequence>
<evidence type="ECO:0000256" key="1">
    <source>
        <dbReference type="SAM" id="SignalP"/>
    </source>
</evidence>
<dbReference type="RefSeq" id="WP_345917747.1">
    <property type="nucleotide sequence ID" value="NZ_JBDIVE010000001.1"/>
</dbReference>
<name>A0ABU9YTE4_9RHOO</name>
<evidence type="ECO:0000313" key="2">
    <source>
        <dbReference type="EMBL" id="MEN3066977.1"/>
    </source>
</evidence>
<reference evidence="2 3" key="1">
    <citation type="journal article" date="2018" name="Int. J. Syst. Evol. Microbiol.">
        <title>Uliginosibacterium sediminicola sp. nov., isolated from freshwater sediment.</title>
        <authorList>
            <person name="Hwang W.M."/>
            <person name="Kim S.M."/>
            <person name="Kang K."/>
            <person name="Ahn T.Y."/>
        </authorList>
    </citation>
    <scope>NUCLEOTIDE SEQUENCE [LARGE SCALE GENOMIC DNA]</scope>
    <source>
        <strain evidence="2 3">M1-21</strain>
    </source>
</reference>
<feature type="signal peptide" evidence="1">
    <location>
        <begin position="1"/>
        <end position="21"/>
    </location>
</feature>
<organism evidence="2 3">
    <name type="scientific">Uliginosibacterium sediminicola</name>
    <dbReference type="NCBI Taxonomy" id="2024550"/>
    <lineage>
        <taxon>Bacteria</taxon>
        <taxon>Pseudomonadati</taxon>
        <taxon>Pseudomonadota</taxon>
        <taxon>Betaproteobacteria</taxon>
        <taxon>Rhodocyclales</taxon>
        <taxon>Zoogloeaceae</taxon>
        <taxon>Uliginosibacterium</taxon>
    </lineage>
</organism>
<dbReference type="EMBL" id="JBDIVE010000001">
    <property type="protein sequence ID" value="MEN3066977.1"/>
    <property type="molecule type" value="Genomic_DNA"/>
</dbReference>
<proteinExistence type="predicted"/>
<dbReference type="Proteomes" id="UP001410394">
    <property type="component" value="Unassembled WGS sequence"/>
</dbReference>
<keyword evidence="3" id="KW-1185">Reference proteome</keyword>
<dbReference type="Pfam" id="PF06629">
    <property type="entry name" value="MipA"/>
    <property type="match status" value="1"/>
</dbReference>
<gene>
    <name evidence="2" type="ORF">ABDB84_00725</name>
</gene>